<accession>A0A814BRD9</accession>
<evidence type="ECO:0000313" key="3">
    <source>
        <dbReference type="Proteomes" id="UP000663854"/>
    </source>
</evidence>
<protein>
    <submittedName>
        <fullName evidence="1">Uncharacterized protein</fullName>
    </submittedName>
</protein>
<gene>
    <name evidence="2" type="ORF">JXQ802_LOCUS18610</name>
    <name evidence="1" type="ORF">PYM288_LOCUS11018</name>
</gene>
<dbReference type="AlphaFoldDB" id="A0A814BRD9"/>
<organism evidence="1 3">
    <name type="scientific">Rotaria sordida</name>
    <dbReference type="NCBI Taxonomy" id="392033"/>
    <lineage>
        <taxon>Eukaryota</taxon>
        <taxon>Metazoa</taxon>
        <taxon>Spiralia</taxon>
        <taxon>Gnathifera</taxon>
        <taxon>Rotifera</taxon>
        <taxon>Eurotatoria</taxon>
        <taxon>Bdelloidea</taxon>
        <taxon>Philodinida</taxon>
        <taxon>Philodinidae</taxon>
        <taxon>Rotaria</taxon>
    </lineage>
</organism>
<reference evidence="1" key="1">
    <citation type="submission" date="2021-02" db="EMBL/GenBank/DDBJ databases">
        <authorList>
            <person name="Nowell W R."/>
        </authorList>
    </citation>
    <scope>NUCLEOTIDE SEQUENCE</scope>
</reference>
<evidence type="ECO:0000313" key="1">
    <source>
        <dbReference type="EMBL" id="CAF0930378.1"/>
    </source>
</evidence>
<evidence type="ECO:0000313" key="2">
    <source>
        <dbReference type="EMBL" id="CAF1089460.1"/>
    </source>
</evidence>
<keyword evidence="4" id="KW-1185">Reference proteome</keyword>
<dbReference type="Proteomes" id="UP000663854">
    <property type="component" value="Unassembled WGS sequence"/>
</dbReference>
<dbReference type="EMBL" id="CAJNOH010000180">
    <property type="protein sequence ID" value="CAF0930378.1"/>
    <property type="molecule type" value="Genomic_DNA"/>
</dbReference>
<name>A0A814BRD9_9BILA</name>
<dbReference type="EMBL" id="CAJNOL010000492">
    <property type="protein sequence ID" value="CAF1089460.1"/>
    <property type="molecule type" value="Genomic_DNA"/>
</dbReference>
<dbReference type="Proteomes" id="UP000663870">
    <property type="component" value="Unassembled WGS sequence"/>
</dbReference>
<sequence>MPHGPYLFSHHWPFTSITIHYQKQQTRGVCYRDGTLHFILSNNQLCSGLYYGGQAKLFCQFKNNEYCMINMQTSDGSPLTCVGSKIKSMTIVSILCFLLINFIYKNRLLFD</sequence>
<comment type="caution">
    <text evidence="1">The sequence shown here is derived from an EMBL/GenBank/DDBJ whole genome shotgun (WGS) entry which is preliminary data.</text>
</comment>
<evidence type="ECO:0000313" key="4">
    <source>
        <dbReference type="Proteomes" id="UP000663870"/>
    </source>
</evidence>
<proteinExistence type="predicted"/>